<protein>
    <submittedName>
        <fullName evidence="1">Uncharacterized protein</fullName>
    </submittedName>
</protein>
<dbReference type="Proteomes" id="UP000793456">
    <property type="component" value="Chromosome XVII"/>
</dbReference>
<reference evidence="1" key="1">
    <citation type="submission" date="2018-11" db="EMBL/GenBank/DDBJ databases">
        <title>The sequence and de novo assembly of Larimichthys crocea genome using PacBio and Hi-C technologies.</title>
        <authorList>
            <person name="Xu P."/>
            <person name="Chen B."/>
            <person name="Zhou Z."/>
            <person name="Ke Q."/>
            <person name="Wu Y."/>
            <person name="Bai H."/>
            <person name="Pu F."/>
        </authorList>
    </citation>
    <scope>NUCLEOTIDE SEQUENCE</scope>
    <source>
        <tissue evidence="1">Muscle</tissue>
    </source>
</reference>
<dbReference type="EMBL" id="CM011690">
    <property type="protein sequence ID" value="TMS07949.1"/>
    <property type="molecule type" value="Genomic_DNA"/>
</dbReference>
<proteinExistence type="predicted"/>
<keyword evidence="2" id="KW-1185">Reference proteome</keyword>
<evidence type="ECO:0000313" key="2">
    <source>
        <dbReference type="Proteomes" id="UP000793456"/>
    </source>
</evidence>
<accession>A0ACD3QLH8</accession>
<sequence length="111" mass="12220">MQNNAGELYSAGCLAADLLPASFRVSPSILSHSVDFRRRTPDSWSSALTTLKLQAHCQLQGSKTVLLTTKGPSISQTCILFYKSGMYFKKRTTCSCVTFSSPVDFMQNTEL</sequence>
<organism evidence="1 2">
    <name type="scientific">Larimichthys crocea</name>
    <name type="common">Large yellow croaker</name>
    <name type="synonym">Pseudosciaena crocea</name>
    <dbReference type="NCBI Taxonomy" id="215358"/>
    <lineage>
        <taxon>Eukaryota</taxon>
        <taxon>Metazoa</taxon>
        <taxon>Chordata</taxon>
        <taxon>Craniata</taxon>
        <taxon>Vertebrata</taxon>
        <taxon>Euteleostomi</taxon>
        <taxon>Actinopterygii</taxon>
        <taxon>Neopterygii</taxon>
        <taxon>Teleostei</taxon>
        <taxon>Neoteleostei</taxon>
        <taxon>Acanthomorphata</taxon>
        <taxon>Eupercaria</taxon>
        <taxon>Sciaenidae</taxon>
        <taxon>Larimichthys</taxon>
    </lineage>
</organism>
<comment type="caution">
    <text evidence="1">The sequence shown here is derived from an EMBL/GenBank/DDBJ whole genome shotgun (WGS) entry which is preliminary data.</text>
</comment>
<gene>
    <name evidence="1" type="ORF">E3U43_005432</name>
</gene>
<name>A0ACD3QLH8_LARCR</name>
<evidence type="ECO:0000313" key="1">
    <source>
        <dbReference type="EMBL" id="TMS07949.1"/>
    </source>
</evidence>